<evidence type="ECO:0000256" key="2">
    <source>
        <dbReference type="ARBA" id="ARBA00023015"/>
    </source>
</evidence>
<evidence type="ECO:0000259" key="6">
    <source>
        <dbReference type="Pfam" id="PF04542"/>
    </source>
</evidence>
<evidence type="ECO:0000256" key="4">
    <source>
        <dbReference type="ARBA" id="ARBA00023125"/>
    </source>
</evidence>
<feature type="domain" description="RNA polymerase sigma-70 region 2" evidence="6">
    <location>
        <begin position="23"/>
        <end position="93"/>
    </location>
</feature>
<comment type="caution">
    <text evidence="8">The sequence shown here is derived from an EMBL/GenBank/DDBJ whole genome shotgun (WGS) entry which is preliminary data.</text>
</comment>
<dbReference type="SUPFAM" id="SSF88659">
    <property type="entry name" value="Sigma3 and sigma4 domains of RNA polymerase sigma factors"/>
    <property type="match status" value="1"/>
</dbReference>
<keyword evidence="9" id="KW-1185">Reference proteome</keyword>
<evidence type="ECO:0000313" key="9">
    <source>
        <dbReference type="Proteomes" id="UP000654345"/>
    </source>
</evidence>
<keyword evidence="5" id="KW-0804">Transcription</keyword>
<dbReference type="Pfam" id="PF08281">
    <property type="entry name" value="Sigma70_r4_2"/>
    <property type="match status" value="1"/>
</dbReference>
<dbReference type="NCBIfam" id="TIGR02937">
    <property type="entry name" value="sigma70-ECF"/>
    <property type="match status" value="1"/>
</dbReference>
<dbReference type="InterPro" id="IPR013249">
    <property type="entry name" value="RNA_pol_sigma70_r4_t2"/>
</dbReference>
<gene>
    <name evidence="8" type="primary">sigW_1</name>
    <name evidence="8" type="ORF">KSB_02670</name>
</gene>
<feature type="domain" description="RNA polymerase sigma factor 70 region 4 type 2" evidence="7">
    <location>
        <begin position="129"/>
        <end position="176"/>
    </location>
</feature>
<dbReference type="InterPro" id="IPR014284">
    <property type="entry name" value="RNA_pol_sigma-70_dom"/>
</dbReference>
<evidence type="ECO:0000259" key="7">
    <source>
        <dbReference type="Pfam" id="PF08281"/>
    </source>
</evidence>
<protein>
    <submittedName>
        <fullName evidence="8">ECF RNA polymerase sigma factor SigW</fullName>
    </submittedName>
</protein>
<evidence type="ECO:0000256" key="5">
    <source>
        <dbReference type="ARBA" id="ARBA00023163"/>
    </source>
</evidence>
<comment type="similarity">
    <text evidence="1">Belongs to the sigma-70 factor family. ECF subfamily.</text>
</comment>
<dbReference type="EMBL" id="BNJG01000001">
    <property type="protein sequence ID" value="GHO51792.1"/>
    <property type="molecule type" value="Genomic_DNA"/>
</dbReference>
<proteinExistence type="inferred from homology"/>
<keyword evidence="3" id="KW-0731">Sigma factor</keyword>
<dbReference type="Gene3D" id="1.10.10.10">
    <property type="entry name" value="Winged helix-like DNA-binding domain superfamily/Winged helix DNA-binding domain"/>
    <property type="match status" value="1"/>
</dbReference>
<dbReference type="CDD" id="cd06171">
    <property type="entry name" value="Sigma70_r4"/>
    <property type="match status" value="1"/>
</dbReference>
<keyword evidence="4" id="KW-0238">DNA-binding</keyword>
<dbReference type="InterPro" id="IPR039425">
    <property type="entry name" value="RNA_pol_sigma-70-like"/>
</dbReference>
<dbReference type="Proteomes" id="UP000654345">
    <property type="component" value="Unassembled WGS sequence"/>
</dbReference>
<reference evidence="8 9" key="1">
    <citation type="journal article" date="2021" name="Int. J. Syst. Evol. Microbiol.">
        <title>Reticulibacter mediterranei gen. nov., sp. nov., within the new family Reticulibacteraceae fam. nov., and Ktedonospora formicarum gen. nov., sp. nov., Ktedonobacter robiniae sp. nov., Dictyobacter formicarum sp. nov. and Dictyobacter arantiisoli sp. nov., belonging to the class Ktedonobacteria.</title>
        <authorList>
            <person name="Yabe S."/>
            <person name="Zheng Y."/>
            <person name="Wang C.M."/>
            <person name="Sakai Y."/>
            <person name="Abe K."/>
            <person name="Yokota A."/>
            <person name="Donadio S."/>
            <person name="Cavaletti L."/>
            <person name="Monciardini P."/>
        </authorList>
    </citation>
    <scope>NUCLEOTIDE SEQUENCE [LARGE SCALE GENOMIC DNA]</scope>
    <source>
        <strain evidence="8 9">SOSP1-30</strain>
    </source>
</reference>
<dbReference type="InterPro" id="IPR007627">
    <property type="entry name" value="RNA_pol_sigma70_r2"/>
</dbReference>
<sequence>MKNPEIGLPELLALDLDAHFAQLVASYQQGLYVFILRQTGHAQLAEDILQEAFLRAYSTLRNYPAERRRTLKIQAWLYKVALNTFYGYLRQTRVQEISLDLLEDFDQTWQSAWYDQPDIMSEQREWIRTLEEYIARLPLQFRTLVNLYYFEELNHQEIADLLAIPLGTVKSGIYRGTQLLRRALTTQECEVRSR</sequence>
<dbReference type="Pfam" id="PF04542">
    <property type="entry name" value="Sigma70_r2"/>
    <property type="match status" value="1"/>
</dbReference>
<dbReference type="Gene3D" id="1.10.1740.10">
    <property type="match status" value="1"/>
</dbReference>
<dbReference type="InterPro" id="IPR013324">
    <property type="entry name" value="RNA_pol_sigma_r3/r4-like"/>
</dbReference>
<evidence type="ECO:0000256" key="1">
    <source>
        <dbReference type="ARBA" id="ARBA00010641"/>
    </source>
</evidence>
<dbReference type="PANTHER" id="PTHR43133:SF8">
    <property type="entry name" value="RNA POLYMERASE SIGMA FACTOR HI_1459-RELATED"/>
    <property type="match status" value="1"/>
</dbReference>
<dbReference type="InterPro" id="IPR036388">
    <property type="entry name" value="WH-like_DNA-bd_sf"/>
</dbReference>
<name>A0ABQ3UH67_9CHLR</name>
<evidence type="ECO:0000313" key="8">
    <source>
        <dbReference type="EMBL" id="GHO51792.1"/>
    </source>
</evidence>
<dbReference type="SUPFAM" id="SSF88946">
    <property type="entry name" value="Sigma2 domain of RNA polymerase sigma factors"/>
    <property type="match status" value="1"/>
</dbReference>
<dbReference type="InterPro" id="IPR013325">
    <property type="entry name" value="RNA_pol_sigma_r2"/>
</dbReference>
<dbReference type="RefSeq" id="WP_201368764.1">
    <property type="nucleotide sequence ID" value="NZ_BNJG01000001.1"/>
</dbReference>
<accession>A0ABQ3UH67</accession>
<organism evidence="8 9">
    <name type="scientific">Ktedonobacter robiniae</name>
    <dbReference type="NCBI Taxonomy" id="2778365"/>
    <lineage>
        <taxon>Bacteria</taxon>
        <taxon>Bacillati</taxon>
        <taxon>Chloroflexota</taxon>
        <taxon>Ktedonobacteria</taxon>
        <taxon>Ktedonobacterales</taxon>
        <taxon>Ktedonobacteraceae</taxon>
        <taxon>Ktedonobacter</taxon>
    </lineage>
</organism>
<keyword evidence="2" id="KW-0805">Transcription regulation</keyword>
<evidence type="ECO:0000256" key="3">
    <source>
        <dbReference type="ARBA" id="ARBA00023082"/>
    </source>
</evidence>
<dbReference type="PANTHER" id="PTHR43133">
    <property type="entry name" value="RNA POLYMERASE ECF-TYPE SIGMA FACTO"/>
    <property type="match status" value="1"/>
</dbReference>